<feature type="transmembrane region" description="Helical" evidence="1">
    <location>
        <begin position="334"/>
        <end position="353"/>
    </location>
</feature>
<feature type="transmembrane region" description="Helical" evidence="1">
    <location>
        <begin position="389"/>
        <end position="411"/>
    </location>
</feature>
<evidence type="ECO:0000256" key="1">
    <source>
        <dbReference type="SAM" id="Phobius"/>
    </source>
</evidence>
<dbReference type="Pfam" id="PF13194">
    <property type="entry name" value="DUF4010"/>
    <property type="match status" value="1"/>
</dbReference>
<keyword evidence="1" id="KW-0812">Transmembrane</keyword>
<evidence type="ECO:0000259" key="2">
    <source>
        <dbReference type="Pfam" id="PF02308"/>
    </source>
</evidence>
<dbReference type="Proteomes" id="UP000177407">
    <property type="component" value="Unassembled WGS sequence"/>
</dbReference>
<dbReference type="AlphaFoldDB" id="A0A1F5S1C9"/>
<feature type="transmembrane region" description="Helical" evidence="1">
    <location>
        <begin position="36"/>
        <end position="53"/>
    </location>
</feature>
<keyword evidence="1" id="KW-0472">Membrane</keyword>
<proteinExistence type="predicted"/>
<feature type="transmembrane region" description="Helical" evidence="1">
    <location>
        <begin position="359"/>
        <end position="377"/>
    </location>
</feature>
<accession>A0A1F5S1C9</accession>
<evidence type="ECO:0000259" key="3">
    <source>
        <dbReference type="Pfam" id="PF13194"/>
    </source>
</evidence>
<dbReference type="Pfam" id="PF02308">
    <property type="entry name" value="MgtC"/>
    <property type="match status" value="1"/>
</dbReference>
<name>A0A1F5S1C9_9BACT</name>
<dbReference type="InterPro" id="IPR049177">
    <property type="entry name" value="MgtC_SapB_SrpB_YhiD_N"/>
</dbReference>
<evidence type="ECO:0000313" key="4">
    <source>
        <dbReference type="EMBL" id="OGF20479.1"/>
    </source>
</evidence>
<reference evidence="4 5" key="1">
    <citation type="journal article" date="2016" name="Nat. Commun.">
        <title>Thousands of microbial genomes shed light on interconnected biogeochemical processes in an aquifer system.</title>
        <authorList>
            <person name="Anantharaman K."/>
            <person name="Brown C.T."/>
            <person name="Hug L.A."/>
            <person name="Sharon I."/>
            <person name="Castelle C.J."/>
            <person name="Probst A.J."/>
            <person name="Thomas B.C."/>
            <person name="Singh A."/>
            <person name="Wilkins M.J."/>
            <person name="Karaoz U."/>
            <person name="Brodie E.L."/>
            <person name="Williams K.H."/>
            <person name="Hubbard S.S."/>
            <person name="Banfield J.F."/>
        </authorList>
    </citation>
    <scope>NUCLEOTIDE SEQUENCE [LARGE SCALE GENOMIC DNA]</scope>
</reference>
<comment type="caution">
    <text evidence="4">The sequence shown here is derived from an EMBL/GenBank/DDBJ whole genome shotgun (WGS) entry which is preliminary data.</text>
</comment>
<feature type="domain" description="MgtC/SapB/SrpB/YhiD N-terminal" evidence="2">
    <location>
        <begin position="9"/>
        <end position="126"/>
    </location>
</feature>
<feature type="transmembrane region" description="Helical" evidence="1">
    <location>
        <begin position="198"/>
        <end position="216"/>
    </location>
</feature>
<dbReference type="InterPro" id="IPR025105">
    <property type="entry name" value="DUF4010"/>
</dbReference>
<keyword evidence="1" id="KW-1133">Transmembrane helix</keyword>
<feature type="transmembrane region" description="Helical" evidence="1">
    <location>
        <begin position="417"/>
        <end position="438"/>
    </location>
</feature>
<dbReference type="PANTHER" id="PTHR39084:SF1">
    <property type="entry name" value="DUF4010 DOMAIN-CONTAINING PROTEIN"/>
    <property type="match status" value="1"/>
</dbReference>
<feature type="transmembrane region" description="Helical" evidence="1">
    <location>
        <begin position="253"/>
        <end position="277"/>
    </location>
</feature>
<sequence length="439" mass="47354">MFSGLLVKLILSIIFGATIGLEREGSKQGAGAIGGMRTYSLIALMGALAGIFFTHNLSSLALLVVGGFLVLLISYYIVGSSTVHDFGITSELSVVITFLIGLLLILDTVPLQIIVVIFVILMLILSLKSKTKQIVVGVSRQELQSFISYAIIALVVLPFLPDVAYKLKDLPILPEILQGLNVDLGQFNTLDLINPRKIWMVVALITGIDVFGYILGRIVGNKKGFALTSFMAGFISSTSATQSLAQKSKKTSFVNHLVGAAILANLASFLQIFLLVGPLNPKWLVSIAPSILIMIFTAGLLAMIFLRKKEPDKQEKGQEATTGKIFSLMPALKFAGIILIVIKIVTKICLILFGQSGFIISSVIASFAGIDAILVNLAEMAGQAITFKFAFVTFLLVNATNLSSKAVYSFMQGDRKFALKFLVAAIFIVVASSIWLFFI</sequence>
<feature type="transmembrane region" description="Helical" evidence="1">
    <location>
        <begin position="146"/>
        <end position="165"/>
    </location>
</feature>
<feature type="domain" description="DUF4010" evidence="3">
    <location>
        <begin position="204"/>
        <end position="412"/>
    </location>
</feature>
<feature type="transmembrane region" description="Helical" evidence="1">
    <location>
        <begin position="283"/>
        <end position="306"/>
    </location>
</feature>
<gene>
    <name evidence="4" type="ORF">A2257_03900</name>
</gene>
<dbReference type="EMBL" id="MFGA01000023">
    <property type="protein sequence ID" value="OGF20479.1"/>
    <property type="molecule type" value="Genomic_DNA"/>
</dbReference>
<feature type="transmembrane region" description="Helical" evidence="1">
    <location>
        <begin position="98"/>
        <end position="125"/>
    </location>
</feature>
<protein>
    <submittedName>
        <fullName evidence="4">Uncharacterized protein</fullName>
    </submittedName>
</protein>
<evidence type="ECO:0000313" key="5">
    <source>
        <dbReference type="Proteomes" id="UP000177407"/>
    </source>
</evidence>
<feature type="transmembrane region" description="Helical" evidence="1">
    <location>
        <begin position="60"/>
        <end position="78"/>
    </location>
</feature>
<dbReference type="PANTHER" id="PTHR39084">
    <property type="entry name" value="MEMBRANE PROTEIN-RELATED"/>
    <property type="match status" value="1"/>
</dbReference>
<organism evidence="4 5">
    <name type="scientific">Candidatus Falkowbacteria bacterium RIFOXYA2_FULL_38_12</name>
    <dbReference type="NCBI Taxonomy" id="1797993"/>
    <lineage>
        <taxon>Bacteria</taxon>
        <taxon>Candidatus Falkowiibacteriota</taxon>
    </lineage>
</organism>